<gene>
    <name evidence="3" type="ORF">BU16DRAFT_479743</name>
</gene>
<dbReference type="InterPro" id="IPR036314">
    <property type="entry name" value="SOD_C_sf"/>
</dbReference>
<feature type="domain" description="Manganese/iron superoxide dismutase C-terminal" evidence="2">
    <location>
        <begin position="142"/>
        <end position="200"/>
    </location>
</feature>
<reference evidence="3" key="1">
    <citation type="journal article" date="2020" name="Stud. Mycol.">
        <title>101 Dothideomycetes genomes: a test case for predicting lifestyles and emergence of pathogens.</title>
        <authorList>
            <person name="Haridas S."/>
            <person name="Albert R."/>
            <person name="Binder M."/>
            <person name="Bloem J."/>
            <person name="Labutti K."/>
            <person name="Salamov A."/>
            <person name="Andreopoulos B."/>
            <person name="Baker S."/>
            <person name="Barry K."/>
            <person name="Bills G."/>
            <person name="Bluhm B."/>
            <person name="Cannon C."/>
            <person name="Castanera R."/>
            <person name="Culley D."/>
            <person name="Daum C."/>
            <person name="Ezra D."/>
            <person name="Gonzalez J."/>
            <person name="Henrissat B."/>
            <person name="Kuo A."/>
            <person name="Liang C."/>
            <person name="Lipzen A."/>
            <person name="Lutzoni F."/>
            <person name="Magnuson J."/>
            <person name="Mondo S."/>
            <person name="Nolan M."/>
            <person name="Ohm R."/>
            <person name="Pangilinan J."/>
            <person name="Park H.-J."/>
            <person name="Ramirez L."/>
            <person name="Alfaro M."/>
            <person name="Sun H."/>
            <person name="Tritt A."/>
            <person name="Yoshinaga Y."/>
            <person name="Zwiers L.-H."/>
            <person name="Turgeon B."/>
            <person name="Goodwin S."/>
            <person name="Spatafora J."/>
            <person name="Crous P."/>
            <person name="Grigoriev I."/>
        </authorList>
    </citation>
    <scope>NUCLEOTIDE SEQUENCE</scope>
    <source>
        <strain evidence="3">CBS 269.34</strain>
    </source>
</reference>
<dbReference type="InterPro" id="IPR036324">
    <property type="entry name" value="Mn/Fe_SOD_N_sf"/>
</dbReference>
<dbReference type="InterPro" id="IPR019832">
    <property type="entry name" value="Mn/Fe_SOD_C"/>
</dbReference>
<dbReference type="OrthoDB" id="275227at2759"/>
<evidence type="ECO:0000313" key="3">
    <source>
        <dbReference type="EMBL" id="KAF2499186.1"/>
    </source>
</evidence>
<protein>
    <submittedName>
        <fullName evidence="3">Manganese and iron superoxide dismutase</fullName>
    </submittedName>
</protein>
<evidence type="ECO:0000256" key="1">
    <source>
        <dbReference type="ARBA" id="ARBA00037226"/>
    </source>
</evidence>
<dbReference type="Gene3D" id="3.55.40.20">
    <property type="entry name" value="Iron/manganese superoxide dismutase, C-terminal domain"/>
    <property type="match status" value="1"/>
</dbReference>
<evidence type="ECO:0000313" key="4">
    <source>
        <dbReference type="Proteomes" id="UP000799750"/>
    </source>
</evidence>
<keyword evidence="4" id="KW-1185">Reference proteome</keyword>
<dbReference type="GO" id="GO:0005737">
    <property type="term" value="C:cytoplasm"/>
    <property type="evidence" value="ECO:0007669"/>
    <property type="project" value="TreeGrafter"/>
</dbReference>
<proteinExistence type="predicted"/>
<comment type="function">
    <text evidence="1">Component of the mitochondrial ribosome (mitoribosome), a dedicated translation machinery responsible for the synthesis of mitochondrial genome-encoded proteins, including at least some of the essential transmembrane subunits of the mitochondrial respiratory chain. The mitoribosomes are attached to the mitochondrial inner membrane and translation products are cotranslationally integrated into the membrane.</text>
</comment>
<dbReference type="GO" id="GO:0046872">
    <property type="term" value="F:metal ion binding"/>
    <property type="evidence" value="ECO:0007669"/>
    <property type="project" value="InterPro"/>
</dbReference>
<dbReference type="GO" id="GO:0004784">
    <property type="term" value="F:superoxide dismutase activity"/>
    <property type="evidence" value="ECO:0007669"/>
    <property type="project" value="InterPro"/>
</dbReference>
<dbReference type="EMBL" id="MU004184">
    <property type="protein sequence ID" value="KAF2499186.1"/>
    <property type="molecule type" value="Genomic_DNA"/>
</dbReference>
<name>A0A6A6R3V0_9PEZI</name>
<dbReference type="PANTHER" id="PTHR43595:SF2">
    <property type="entry name" value="SMALL RIBOSOMAL SUBUNIT PROTEIN MS42"/>
    <property type="match status" value="1"/>
</dbReference>
<dbReference type="SUPFAM" id="SSF46609">
    <property type="entry name" value="Fe,Mn superoxide dismutase (SOD), N-terminal domain"/>
    <property type="match status" value="1"/>
</dbReference>
<dbReference type="Proteomes" id="UP000799750">
    <property type="component" value="Unassembled WGS sequence"/>
</dbReference>
<sequence>MIIQPTLRLPRHLFRSADRAARCFSQSAPARAHKMPELNHDKDMRRDGIRGLYSPDGIAIAWVEYHGMLLNKLNFMTAGGEEENWEPKKLLIHYARDPTNAAIFNLASMAWNNHFFFKGIFRAPSPKKKDDPPPTPPPMPTTLATTLASEFGSIQTLRDEFLATANSMFGPGFVWLVKTKTGYNSSFRILPTYMAGSPLAGAHYRRQPVDMNTQNGDSAASLGLSRAELGKMGVPTNSVGAFGAQSASYAKQPKLAYGGVDVTPLLCVSTWEHSWLRDWRVGGVVDPNDPDGVVGPTGKENFLAAWWDRIDWKVVYDLMQDSATSRQGSTNNDRAFAFNRS</sequence>
<dbReference type="SUPFAM" id="SSF54719">
    <property type="entry name" value="Fe,Mn superoxide dismutase (SOD), C-terminal domain"/>
    <property type="match status" value="1"/>
</dbReference>
<evidence type="ECO:0000259" key="2">
    <source>
        <dbReference type="Pfam" id="PF02777"/>
    </source>
</evidence>
<organism evidence="3 4">
    <name type="scientific">Lophium mytilinum</name>
    <dbReference type="NCBI Taxonomy" id="390894"/>
    <lineage>
        <taxon>Eukaryota</taxon>
        <taxon>Fungi</taxon>
        <taxon>Dikarya</taxon>
        <taxon>Ascomycota</taxon>
        <taxon>Pezizomycotina</taxon>
        <taxon>Dothideomycetes</taxon>
        <taxon>Pleosporomycetidae</taxon>
        <taxon>Mytilinidiales</taxon>
        <taxon>Mytilinidiaceae</taxon>
        <taxon>Lophium</taxon>
    </lineage>
</organism>
<dbReference type="PANTHER" id="PTHR43595">
    <property type="entry name" value="37S RIBOSOMAL PROTEIN S26, MITOCHONDRIAL"/>
    <property type="match status" value="1"/>
</dbReference>
<dbReference type="AlphaFoldDB" id="A0A6A6R3V0"/>
<accession>A0A6A6R3V0</accession>
<dbReference type="Pfam" id="PF02777">
    <property type="entry name" value="Sod_Fe_C"/>
    <property type="match status" value="1"/>
</dbReference>